<keyword evidence="3" id="KW-0813">Transport</keyword>
<feature type="transmembrane region" description="Helical" evidence="9">
    <location>
        <begin position="386"/>
        <end position="403"/>
    </location>
</feature>
<keyword evidence="11" id="KW-1185">Reference proteome</keyword>
<keyword evidence="7 9" id="KW-0472">Membrane</keyword>
<comment type="subcellular location">
    <subcellularLocation>
        <location evidence="1">Membrane</location>
        <topology evidence="1">Multi-pass membrane protein</topology>
    </subcellularLocation>
</comment>
<feature type="transmembrane region" description="Helical" evidence="9">
    <location>
        <begin position="163"/>
        <end position="182"/>
    </location>
</feature>
<accession>A0A3A1Y7C4</accession>
<evidence type="ECO:0000256" key="7">
    <source>
        <dbReference type="ARBA" id="ARBA00023136"/>
    </source>
</evidence>
<dbReference type="GO" id="GO:0005886">
    <property type="term" value="C:plasma membrane"/>
    <property type="evidence" value="ECO:0007669"/>
    <property type="project" value="TreeGrafter"/>
</dbReference>
<proteinExistence type="inferred from homology"/>
<dbReference type="InterPro" id="IPR038377">
    <property type="entry name" value="Na/Glc_symporter_sf"/>
</dbReference>
<dbReference type="InterPro" id="IPR001734">
    <property type="entry name" value="Na/solute_symporter"/>
</dbReference>
<dbReference type="Gene3D" id="1.20.1730.10">
    <property type="entry name" value="Sodium/glucose cotransporter"/>
    <property type="match status" value="1"/>
</dbReference>
<feature type="transmembrane region" description="Helical" evidence="9">
    <location>
        <begin position="441"/>
        <end position="464"/>
    </location>
</feature>
<evidence type="ECO:0000256" key="9">
    <source>
        <dbReference type="SAM" id="Phobius"/>
    </source>
</evidence>
<dbReference type="EMBL" id="NRHC01000038">
    <property type="protein sequence ID" value="RIY33118.1"/>
    <property type="molecule type" value="Genomic_DNA"/>
</dbReference>
<feature type="transmembrane region" description="Helical" evidence="9">
    <location>
        <begin position="277"/>
        <end position="302"/>
    </location>
</feature>
<dbReference type="Pfam" id="PF00474">
    <property type="entry name" value="SSF"/>
    <property type="match status" value="1"/>
</dbReference>
<organism evidence="10 11">
    <name type="scientific">Psittacicella hinzii</name>
    <dbReference type="NCBI Taxonomy" id="2028575"/>
    <lineage>
        <taxon>Bacteria</taxon>
        <taxon>Pseudomonadati</taxon>
        <taxon>Pseudomonadota</taxon>
        <taxon>Gammaproteobacteria</taxon>
        <taxon>Pasteurellales</taxon>
        <taxon>Psittacicellaceae</taxon>
        <taxon>Psittacicella</taxon>
    </lineage>
</organism>
<feature type="transmembrane region" description="Helical" evidence="9">
    <location>
        <begin position="322"/>
        <end position="343"/>
    </location>
</feature>
<dbReference type="GO" id="GO:0015293">
    <property type="term" value="F:symporter activity"/>
    <property type="evidence" value="ECO:0007669"/>
    <property type="project" value="UniProtKB-KW"/>
</dbReference>
<comment type="caution">
    <text evidence="10">The sequence shown here is derived from an EMBL/GenBank/DDBJ whole genome shotgun (WGS) entry which is preliminary data.</text>
</comment>
<dbReference type="PANTHER" id="PTHR48086">
    <property type="entry name" value="SODIUM/PROLINE SYMPORTER-RELATED"/>
    <property type="match status" value="1"/>
</dbReference>
<dbReference type="RefSeq" id="WP_119524894.1">
    <property type="nucleotide sequence ID" value="NZ_NRHC01000038.1"/>
</dbReference>
<dbReference type="GO" id="GO:0015081">
    <property type="term" value="F:sodium ion transmembrane transporter activity"/>
    <property type="evidence" value="ECO:0007669"/>
    <property type="project" value="InterPro"/>
</dbReference>
<gene>
    <name evidence="10" type="ORF">CKF54_03455</name>
</gene>
<dbReference type="InterPro" id="IPR011849">
    <property type="entry name" value="Na/pantothenate_symporter"/>
</dbReference>
<evidence type="ECO:0000313" key="11">
    <source>
        <dbReference type="Proteomes" id="UP000265691"/>
    </source>
</evidence>
<feature type="transmembrane region" description="Helical" evidence="9">
    <location>
        <begin position="129"/>
        <end position="151"/>
    </location>
</feature>
<keyword evidence="4 9" id="KW-0812">Transmembrane</keyword>
<evidence type="ECO:0000256" key="3">
    <source>
        <dbReference type="ARBA" id="ARBA00022448"/>
    </source>
</evidence>
<feature type="transmembrane region" description="Helical" evidence="9">
    <location>
        <begin position="194"/>
        <end position="215"/>
    </location>
</feature>
<dbReference type="PROSITE" id="PS50283">
    <property type="entry name" value="NA_SOLUT_SYMP_3"/>
    <property type="match status" value="1"/>
</dbReference>
<dbReference type="NCBIfam" id="TIGR02119">
    <property type="entry name" value="panF"/>
    <property type="match status" value="1"/>
</dbReference>
<evidence type="ECO:0000256" key="2">
    <source>
        <dbReference type="ARBA" id="ARBA00006434"/>
    </source>
</evidence>
<dbReference type="GO" id="GO:0015233">
    <property type="term" value="F:pantothenate transmembrane transporter activity"/>
    <property type="evidence" value="ECO:0007669"/>
    <property type="project" value="InterPro"/>
</dbReference>
<dbReference type="AlphaFoldDB" id="A0A3A1Y7C4"/>
<feature type="transmembrane region" description="Helical" evidence="9">
    <location>
        <begin position="470"/>
        <end position="488"/>
    </location>
</feature>
<comment type="similarity">
    <text evidence="2 8">Belongs to the sodium:solute symporter (SSF) (TC 2.A.21) family.</text>
</comment>
<keyword evidence="6 9" id="KW-1133">Transmembrane helix</keyword>
<feature type="transmembrane region" description="Helical" evidence="9">
    <location>
        <begin position="6"/>
        <end position="26"/>
    </location>
</feature>
<evidence type="ECO:0000256" key="4">
    <source>
        <dbReference type="ARBA" id="ARBA00022692"/>
    </source>
</evidence>
<evidence type="ECO:0000256" key="6">
    <source>
        <dbReference type="ARBA" id="ARBA00022989"/>
    </source>
</evidence>
<reference evidence="10 11" key="1">
    <citation type="submission" date="2017-08" db="EMBL/GenBank/DDBJ databases">
        <title>Reclassification of Bisgaard taxon 37 and 44.</title>
        <authorList>
            <person name="Christensen H."/>
        </authorList>
    </citation>
    <scope>NUCLEOTIDE SEQUENCE [LARGE SCALE GENOMIC DNA]</scope>
    <source>
        <strain evidence="10 11">B96_3</strain>
    </source>
</reference>
<dbReference type="OrthoDB" id="9814523at2"/>
<protein>
    <submittedName>
        <fullName evidence="10">Sodium/panthothenate symporter</fullName>
    </submittedName>
</protein>
<sequence>MSQFYLLTPIIIYIIALVSFNLFIKFKDIKNLKGKKVSFIKNYSVSDRNLSAIALAMGAASTYASASSFIGGPGTAFYYGLGWVVIALIQVPTMWFVFTLLGQRINKLATEYDCSTVNDILLARYNSPFLVNLTSIILVVCFVASIVVQFIGAARLLEGTLDIDYKVGLFVFVGVIALYTFFGNFKTLSYSDILQGSIMFLGSILLIFFTLEYVGGFEAGIETIKANKAELLDPFNGIITPQLFFSFWVLVCFGILGLPQTIIRTMASQKSKERLKAILIATIVLYVILMTMHLSGFFANAIFARESIASPDLVVPKLITTVMNPILASIFLIAPMAAILSTIDSMLIQCTSTVVNDLYLNNKERYFPTSELKEIDYAKTQNRTRYIVRTTTLLIIIISLIFSMDPPNILIWLNLLSFGGLQATFLWPIVLGLFVKSVNKYSAIASVIVGVSTYAILTFTKYSLYGLHQIVPSLTFSLVAVIIVHFFTKNKN</sequence>
<feature type="transmembrane region" description="Helical" evidence="9">
    <location>
        <begin position="235"/>
        <end position="256"/>
    </location>
</feature>
<evidence type="ECO:0000313" key="10">
    <source>
        <dbReference type="EMBL" id="RIY33118.1"/>
    </source>
</evidence>
<evidence type="ECO:0000256" key="8">
    <source>
        <dbReference type="RuleBase" id="RU362091"/>
    </source>
</evidence>
<evidence type="ECO:0000256" key="5">
    <source>
        <dbReference type="ARBA" id="ARBA00022847"/>
    </source>
</evidence>
<name>A0A3A1Y7C4_9GAMM</name>
<keyword evidence="5" id="KW-0769">Symport</keyword>
<feature type="transmembrane region" description="Helical" evidence="9">
    <location>
        <begin position="409"/>
        <end position="434"/>
    </location>
</feature>
<dbReference type="NCBIfam" id="TIGR00813">
    <property type="entry name" value="sss"/>
    <property type="match status" value="1"/>
</dbReference>
<evidence type="ECO:0000256" key="1">
    <source>
        <dbReference type="ARBA" id="ARBA00004141"/>
    </source>
</evidence>
<feature type="transmembrane region" description="Helical" evidence="9">
    <location>
        <begin position="50"/>
        <end position="70"/>
    </location>
</feature>
<feature type="transmembrane region" description="Helical" evidence="9">
    <location>
        <begin position="76"/>
        <end position="98"/>
    </location>
</feature>
<dbReference type="GO" id="GO:0036376">
    <property type="term" value="P:sodium ion export across plasma membrane"/>
    <property type="evidence" value="ECO:0007669"/>
    <property type="project" value="InterPro"/>
</dbReference>
<dbReference type="InterPro" id="IPR050277">
    <property type="entry name" value="Sodium:Solute_Symporter"/>
</dbReference>
<dbReference type="Proteomes" id="UP000265691">
    <property type="component" value="Unassembled WGS sequence"/>
</dbReference>
<dbReference type="PANTHER" id="PTHR48086:SF4">
    <property type="entry name" value="SODIUM_PANTOTHENATE SYMPORTER"/>
    <property type="match status" value="1"/>
</dbReference>